<dbReference type="Proteomes" id="UP000663824">
    <property type="component" value="Unassembled WGS sequence"/>
</dbReference>
<dbReference type="CDD" id="cd09274">
    <property type="entry name" value="RNase_HI_RT_Ty3"/>
    <property type="match status" value="1"/>
</dbReference>
<keyword evidence="2" id="KW-0548">Nucleotidyltransferase</keyword>
<keyword evidence="4" id="KW-0255">Endonuclease</keyword>
<keyword evidence="1" id="KW-0808">Transferase</keyword>
<evidence type="ECO:0000256" key="1">
    <source>
        <dbReference type="ARBA" id="ARBA00022679"/>
    </source>
</evidence>
<dbReference type="Gene3D" id="3.10.20.370">
    <property type="match status" value="1"/>
</dbReference>
<evidence type="ECO:0000256" key="4">
    <source>
        <dbReference type="ARBA" id="ARBA00022759"/>
    </source>
</evidence>
<comment type="caution">
    <text evidence="8">The sequence shown here is derived from an EMBL/GenBank/DDBJ whole genome shotgun (WGS) entry which is preliminary data.</text>
</comment>
<proteinExistence type="predicted"/>
<accession>A0A816XD92</accession>
<dbReference type="AlphaFoldDB" id="A0A816XD92"/>
<dbReference type="EMBL" id="CAJNRE010016347">
    <property type="protein sequence ID" value="CAF2145568.1"/>
    <property type="molecule type" value="Genomic_DNA"/>
</dbReference>
<evidence type="ECO:0000259" key="7">
    <source>
        <dbReference type="Pfam" id="PF17917"/>
    </source>
</evidence>
<evidence type="ECO:0000256" key="6">
    <source>
        <dbReference type="ARBA" id="ARBA00022918"/>
    </source>
</evidence>
<evidence type="ECO:0000313" key="9">
    <source>
        <dbReference type="Proteomes" id="UP000663824"/>
    </source>
</evidence>
<keyword evidence="6" id="KW-0695">RNA-directed DNA polymerase</keyword>
<dbReference type="InterPro" id="IPR041373">
    <property type="entry name" value="RT_RNaseH"/>
</dbReference>
<dbReference type="InterPro" id="IPR050951">
    <property type="entry name" value="Retrovirus_Pol_polyprotein"/>
</dbReference>
<dbReference type="PANTHER" id="PTHR37984:SF5">
    <property type="entry name" value="PROTEIN NYNRIN-LIKE"/>
    <property type="match status" value="1"/>
</dbReference>
<sequence length="266" mass="30191">MQVPNFSYSFIFELDACNYGIGCVLNQVYDNKKVVIAYASRTLTLAERKYSAVEREALAIVWATKHFRQYLEGGPVIVSSDCKVLQWLQTARDPTGRLARWAMKLFAYHLVIQHRPDSKNPNDDFMSRYPLPPASAKSAEINSLESRLNTLNDTNLLDDIRAAQLADSRLARIMQSLTILPPQSFNSKDTPYILINNTLYKIRHLNSYSDQRLLGTKYLLVIPPLVSTQVLTVSPRPSNCWPCRSHQDALPLVCPCILALNKKICF</sequence>
<evidence type="ECO:0000256" key="2">
    <source>
        <dbReference type="ARBA" id="ARBA00022695"/>
    </source>
</evidence>
<name>A0A816XD92_9BILA</name>
<dbReference type="InterPro" id="IPR043502">
    <property type="entry name" value="DNA/RNA_pol_sf"/>
</dbReference>
<keyword evidence="5" id="KW-0378">Hydrolase</keyword>
<keyword evidence="3" id="KW-0540">Nuclease</keyword>
<dbReference type="GO" id="GO:0016787">
    <property type="term" value="F:hydrolase activity"/>
    <property type="evidence" value="ECO:0007669"/>
    <property type="project" value="UniProtKB-KW"/>
</dbReference>
<organism evidence="8 9">
    <name type="scientific">Rotaria magnacalcarata</name>
    <dbReference type="NCBI Taxonomy" id="392030"/>
    <lineage>
        <taxon>Eukaryota</taxon>
        <taxon>Metazoa</taxon>
        <taxon>Spiralia</taxon>
        <taxon>Gnathifera</taxon>
        <taxon>Rotifera</taxon>
        <taxon>Eurotatoria</taxon>
        <taxon>Bdelloidea</taxon>
        <taxon>Philodinida</taxon>
        <taxon>Philodinidae</taxon>
        <taxon>Rotaria</taxon>
    </lineage>
</organism>
<dbReference type="GO" id="GO:0003964">
    <property type="term" value="F:RNA-directed DNA polymerase activity"/>
    <property type="evidence" value="ECO:0007669"/>
    <property type="project" value="UniProtKB-KW"/>
</dbReference>
<evidence type="ECO:0000313" key="8">
    <source>
        <dbReference type="EMBL" id="CAF2145568.1"/>
    </source>
</evidence>
<protein>
    <recommendedName>
        <fullName evidence="7">Reverse transcriptase RNase H-like domain-containing protein</fullName>
    </recommendedName>
</protein>
<dbReference type="GO" id="GO:0004519">
    <property type="term" value="F:endonuclease activity"/>
    <property type="evidence" value="ECO:0007669"/>
    <property type="project" value="UniProtKB-KW"/>
</dbReference>
<evidence type="ECO:0000256" key="3">
    <source>
        <dbReference type="ARBA" id="ARBA00022722"/>
    </source>
</evidence>
<feature type="domain" description="Reverse transcriptase RNase H-like" evidence="7">
    <location>
        <begin position="6"/>
        <end position="108"/>
    </location>
</feature>
<dbReference type="FunFam" id="3.10.20.370:FF:000001">
    <property type="entry name" value="Retrovirus-related Pol polyprotein from transposon 17.6-like protein"/>
    <property type="match status" value="1"/>
</dbReference>
<dbReference type="PANTHER" id="PTHR37984">
    <property type="entry name" value="PROTEIN CBG26694"/>
    <property type="match status" value="1"/>
</dbReference>
<dbReference type="SUPFAM" id="SSF56672">
    <property type="entry name" value="DNA/RNA polymerases"/>
    <property type="match status" value="1"/>
</dbReference>
<reference evidence="8" key="1">
    <citation type="submission" date="2021-02" db="EMBL/GenBank/DDBJ databases">
        <authorList>
            <person name="Nowell W R."/>
        </authorList>
    </citation>
    <scope>NUCLEOTIDE SEQUENCE</scope>
</reference>
<gene>
    <name evidence="8" type="ORF">MBJ925_LOCUS30251</name>
</gene>
<evidence type="ECO:0000256" key="5">
    <source>
        <dbReference type="ARBA" id="ARBA00022801"/>
    </source>
</evidence>
<dbReference type="Pfam" id="PF17917">
    <property type="entry name" value="RT_RNaseH"/>
    <property type="match status" value="1"/>
</dbReference>